<evidence type="ECO:0000313" key="1">
    <source>
        <dbReference type="EMBL" id="GAA5062268.1"/>
    </source>
</evidence>
<name>A0AAV3UPL6_9EURY</name>
<sequence>MTSTIVTGKVILMSNDTPNTESKLVEAYNAKTTTGDNIWKEAGEFACLIGGIN</sequence>
<evidence type="ECO:0000313" key="2">
    <source>
        <dbReference type="Proteomes" id="UP001501729"/>
    </source>
</evidence>
<protein>
    <submittedName>
        <fullName evidence="1">Uncharacterized protein</fullName>
    </submittedName>
</protein>
<dbReference type="EMBL" id="BAABKX010000022">
    <property type="protein sequence ID" value="GAA5062268.1"/>
    <property type="molecule type" value="Genomic_DNA"/>
</dbReference>
<dbReference type="AlphaFoldDB" id="A0AAV3UPL6"/>
<dbReference type="Proteomes" id="UP001501729">
    <property type="component" value="Unassembled WGS sequence"/>
</dbReference>
<proteinExistence type="predicted"/>
<dbReference type="GeneID" id="68616575"/>
<keyword evidence="2" id="KW-1185">Reference proteome</keyword>
<reference evidence="1 2" key="1">
    <citation type="journal article" date="2019" name="Int. J. Syst. Evol. Microbiol.">
        <title>The Global Catalogue of Microorganisms (GCM) 10K type strain sequencing project: providing services to taxonomists for standard genome sequencing and annotation.</title>
        <authorList>
            <consortium name="The Broad Institute Genomics Platform"/>
            <consortium name="The Broad Institute Genome Sequencing Center for Infectious Disease"/>
            <person name="Wu L."/>
            <person name="Ma J."/>
        </authorList>
    </citation>
    <scope>NUCLEOTIDE SEQUENCE [LARGE SCALE GENOMIC DNA]</scope>
    <source>
        <strain evidence="1 2">JCM 17504</strain>
    </source>
</reference>
<organism evidence="1 2">
    <name type="scientific">Haladaptatus pallidirubidus</name>
    <dbReference type="NCBI Taxonomy" id="1008152"/>
    <lineage>
        <taxon>Archaea</taxon>
        <taxon>Methanobacteriati</taxon>
        <taxon>Methanobacteriota</taxon>
        <taxon>Stenosarchaea group</taxon>
        <taxon>Halobacteria</taxon>
        <taxon>Halobacteriales</taxon>
        <taxon>Haladaptataceae</taxon>
        <taxon>Haladaptatus</taxon>
    </lineage>
</organism>
<gene>
    <name evidence="1" type="ORF">GCM10025751_49360</name>
</gene>
<accession>A0AAV3UPL6</accession>
<dbReference type="RefSeq" id="WP_227777927.1">
    <property type="nucleotide sequence ID" value="NZ_BAABKX010000022.1"/>
</dbReference>
<comment type="caution">
    <text evidence="1">The sequence shown here is derived from an EMBL/GenBank/DDBJ whole genome shotgun (WGS) entry which is preliminary data.</text>
</comment>